<feature type="active site" description="Proton acceptor" evidence="13">
    <location>
        <position position="68"/>
    </location>
</feature>
<evidence type="ECO:0000256" key="13">
    <source>
        <dbReference type="PIRSR" id="PIRSR618044-1"/>
    </source>
</evidence>
<dbReference type="InterPro" id="IPR018044">
    <property type="entry name" value="Peptidase_S11"/>
</dbReference>
<evidence type="ECO:0000256" key="7">
    <source>
        <dbReference type="ARBA" id="ARBA00022729"/>
    </source>
</evidence>
<feature type="binding site" evidence="14">
    <location>
        <position position="233"/>
    </location>
    <ligand>
        <name>substrate</name>
    </ligand>
</feature>
<name>A0A3E3E1L2_9FIRM</name>
<feature type="signal peptide" evidence="16">
    <location>
        <begin position="1"/>
        <end position="24"/>
    </location>
</feature>
<keyword evidence="11" id="KW-0961">Cell wall biogenesis/degradation</keyword>
<dbReference type="GO" id="GO:0009252">
    <property type="term" value="P:peptidoglycan biosynthetic process"/>
    <property type="evidence" value="ECO:0007669"/>
    <property type="project" value="UniProtKB-UniPathway"/>
</dbReference>
<dbReference type="PRINTS" id="PR00725">
    <property type="entry name" value="DADACBPTASE1"/>
</dbReference>
<dbReference type="InterPro" id="IPR037167">
    <property type="entry name" value="Peptidase_S11_C_sf"/>
</dbReference>
<comment type="pathway">
    <text evidence="2">Cell wall biogenesis; peptidoglycan biosynthesis.</text>
</comment>
<comment type="similarity">
    <text evidence="3 15">Belongs to the peptidase S11 family.</text>
</comment>
<sequence>MLKKIVSLILSFSLIFTSSSFVFAKEESKNEVDMDIQSKSVVLMDVGTGKVLYEKNKDEKLPLASVTKVMTILLILEAVNNKTINMSDMVTISDYASKMGGSQLFMEEGEMRSVDELLNAIIIESANDACAAMGEFVGGSIEKFVLMMNDRAKELGMKNSHFVNSNGLPADDHYSSAYDIALMTKEVCKYPDIFKISSTWQKTIKIGKKNDKERTLSNTNKLLRMNDKVDGLKTGYTADAGHCISATGKEGDLRLIAVILHAPDSKTRFAEANKLLNYGFSTYKAENVVEKDKAVADVEVNKGNKDKVSAVAKDNISTLMNKNENKEYKSDVKLDNKKINAPVKKGDKLGSVIVSDGDKVIGTSDLIANEDVERVGAFDFIKNTFRQFVMMK</sequence>
<evidence type="ECO:0000256" key="12">
    <source>
        <dbReference type="ARBA" id="ARBA00034000"/>
    </source>
</evidence>
<dbReference type="GO" id="GO:0009002">
    <property type="term" value="F:serine-type D-Ala-D-Ala carboxypeptidase activity"/>
    <property type="evidence" value="ECO:0007669"/>
    <property type="project" value="UniProtKB-EC"/>
</dbReference>
<comment type="catalytic activity">
    <reaction evidence="12">
        <text>Preferential cleavage: (Ac)2-L-Lys-D-Ala-|-D-Ala. Also transpeptidation of peptidyl-alanyl moieties that are N-acyl substituents of D-alanine.</text>
        <dbReference type="EC" id="3.4.16.4"/>
    </reaction>
</comment>
<comment type="caution">
    <text evidence="18">The sequence shown here is derived from an EMBL/GenBank/DDBJ whole genome shotgun (WGS) entry which is preliminary data.</text>
</comment>
<evidence type="ECO:0000259" key="17">
    <source>
        <dbReference type="SMART" id="SM00936"/>
    </source>
</evidence>
<reference evidence="18 19" key="1">
    <citation type="submission" date="2018-08" db="EMBL/GenBank/DDBJ databases">
        <title>A genome reference for cultivated species of the human gut microbiota.</title>
        <authorList>
            <person name="Zou Y."/>
            <person name="Xue W."/>
            <person name="Luo G."/>
        </authorList>
    </citation>
    <scope>NUCLEOTIDE SEQUENCE [LARGE SCALE GENOMIC DNA]</scope>
    <source>
        <strain evidence="18 19">AM25-6</strain>
    </source>
</reference>
<dbReference type="InterPro" id="IPR001967">
    <property type="entry name" value="Peptidase_S11_N"/>
</dbReference>
<evidence type="ECO:0000256" key="9">
    <source>
        <dbReference type="ARBA" id="ARBA00022960"/>
    </source>
</evidence>
<dbReference type="Proteomes" id="UP000261212">
    <property type="component" value="Unassembled WGS sequence"/>
</dbReference>
<feature type="active site" description="Acyl-ester intermediate" evidence="13">
    <location>
        <position position="65"/>
    </location>
</feature>
<keyword evidence="5 18" id="KW-0121">Carboxypeptidase</keyword>
<keyword evidence="9" id="KW-0133">Cell shape</keyword>
<evidence type="ECO:0000256" key="6">
    <source>
        <dbReference type="ARBA" id="ARBA00022670"/>
    </source>
</evidence>
<keyword evidence="8" id="KW-0378">Hydrolase</keyword>
<dbReference type="GO" id="GO:0071555">
    <property type="term" value="P:cell wall organization"/>
    <property type="evidence" value="ECO:0007669"/>
    <property type="project" value="UniProtKB-KW"/>
</dbReference>
<dbReference type="SUPFAM" id="SSF56601">
    <property type="entry name" value="beta-lactamase/transpeptidase-like"/>
    <property type="match status" value="1"/>
</dbReference>
<accession>A0A3E3E1L2</accession>
<keyword evidence="6" id="KW-0645">Protease</keyword>
<feature type="domain" description="Peptidase S11 D-Ala-D-Ala carboxypeptidase A C-terminal" evidence="17">
    <location>
        <begin position="283"/>
        <end position="374"/>
    </location>
</feature>
<feature type="active site" evidence="13">
    <location>
        <position position="125"/>
    </location>
</feature>
<evidence type="ECO:0000256" key="16">
    <source>
        <dbReference type="SAM" id="SignalP"/>
    </source>
</evidence>
<gene>
    <name evidence="18" type="ORF">DW687_03710</name>
</gene>
<dbReference type="InterPro" id="IPR012907">
    <property type="entry name" value="Peptidase_S11_C"/>
</dbReference>
<evidence type="ECO:0000256" key="2">
    <source>
        <dbReference type="ARBA" id="ARBA00004752"/>
    </source>
</evidence>
<dbReference type="Pfam" id="PF00768">
    <property type="entry name" value="Peptidase_S11"/>
    <property type="match status" value="1"/>
</dbReference>
<evidence type="ECO:0000256" key="10">
    <source>
        <dbReference type="ARBA" id="ARBA00022984"/>
    </source>
</evidence>
<evidence type="ECO:0000256" key="3">
    <source>
        <dbReference type="ARBA" id="ARBA00007164"/>
    </source>
</evidence>
<dbReference type="GO" id="GO:0006508">
    <property type="term" value="P:proteolysis"/>
    <property type="evidence" value="ECO:0007669"/>
    <property type="project" value="UniProtKB-KW"/>
</dbReference>
<keyword evidence="7 16" id="KW-0732">Signal</keyword>
<dbReference type="Gene3D" id="2.60.410.10">
    <property type="entry name" value="D-Ala-D-Ala carboxypeptidase, C-terminal domain"/>
    <property type="match status" value="1"/>
</dbReference>
<keyword evidence="10" id="KW-0573">Peptidoglycan synthesis</keyword>
<dbReference type="EMBL" id="QUSM01000002">
    <property type="protein sequence ID" value="RGD75442.1"/>
    <property type="molecule type" value="Genomic_DNA"/>
</dbReference>
<feature type="chain" id="PRO_5017553029" description="serine-type D-Ala-D-Ala carboxypeptidase" evidence="16">
    <location>
        <begin position="25"/>
        <end position="392"/>
    </location>
</feature>
<dbReference type="SUPFAM" id="SSF69189">
    <property type="entry name" value="Penicillin-binding protein associated domain"/>
    <property type="match status" value="1"/>
</dbReference>
<dbReference type="InterPro" id="IPR012338">
    <property type="entry name" value="Beta-lactam/transpept-like"/>
</dbReference>
<dbReference type="GO" id="GO:0008360">
    <property type="term" value="P:regulation of cell shape"/>
    <property type="evidence" value="ECO:0007669"/>
    <property type="project" value="UniProtKB-KW"/>
</dbReference>
<dbReference type="RefSeq" id="WP_117531636.1">
    <property type="nucleotide sequence ID" value="NZ_CP176644.1"/>
</dbReference>
<dbReference type="Gene3D" id="3.40.710.10">
    <property type="entry name" value="DD-peptidase/beta-lactamase superfamily"/>
    <property type="match status" value="1"/>
</dbReference>
<dbReference type="UniPathway" id="UPA00219"/>
<evidence type="ECO:0000256" key="14">
    <source>
        <dbReference type="PIRSR" id="PIRSR618044-2"/>
    </source>
</evidence>
<dbReference type="InterPro" id="IPR015956">
    <property type="entry name" value="Peniciliin-bd_prot_C_sf"/>
</dbReference>
<evidence type="ECO:0000256" key="5">
    <source>
        <dbReference type="ARBA" id="ARBA00022645"/>
    </source>
</evidence>
<evidence type="ECO:0000256" key="11">
    <source>
        <dbReference type="ARBA" id="ARBA00023316"/>
    </source>
</evidence>
<proteinExistence type="inferred from homology"/>
<dbReference type="AlphaFoldDB" id="A0A3E3E1L2"/>
<comment type="function">
    <text evidence="1">Removes C-terminal D-alanyl residues from sugar-peptide cell wall precursors.</text>
</comment>
<protein>
    <recommendedName>
        <fullName evidence="4">serine-type D-Ala-D-Ala carboxypeptidase</fullName>
        <ecNumber evidence="4">3.4.16.4</ecNumber>
    </recommendedName>
</protein>
<evidence type="ECO:0000256" key="4">
    <source>
        <dbReference type="ARBA" id="ARBA00012448"/>
    </source>
</evidence>
<dbReference type="Pfam" id="PF07943">
    <property type="entry name" value="PBP5_C"/>
    <property type="match status" value="1"/>
</dbReference>
<dbReference type="PANTHER" id="PTHR21581">
    <property type="entry name" value="D-ALANYL-D-ALANINE CARBOXYPEPTIDASE"/>
    <property type="match status" value="1"/>
</dbReference>
<evidence type="ECO:0000256" key="8">
    <source>
        <dbReference type="ARBA" id="ARBA00022801"/>
    </source>
</evidence>
<evidence type="ECO:0000313" key="19">
    <source>
        <dbReference type="Proteomes" id="UP000261212"/>
    </source>
</evidence>
<organism evidence="18 19">
    <name type="scientific">Anaerofustis stercorihominis</name>
    <dbReference type="NCBI Taxonomy" id="214853"/>
    <lineage>
        <taxon>Bacteria</taxon>
        <taxon>Bacillati</taxon>
        <taxon>Bacillota</taxon>
        <taxon>Clostridia</taxon>
        <taxon>Eubacteriales</taxon>
        <taxon>Eubacteriaceae</taxon>
        <taxon>Anaerofustis</taxon>
    </lineage>
</organism>
<dbReference type="SMART" id="SM00936">
    <property type="entry name" value="PBP5_C"/>
    <property type="match status" value="1"/>
</dbReference>
<dbReference type="PANTHER" id="PTHR21581:SF6">
    <property type="entry name" value="TRAFFICKING PROTEIN PARTICLE COMPLEX SUBUNIT 12"/>
    <property type="match status" value="1"/>
</dbReference>
<evidence type="ECO:0000313" key="18">
    <source>
        <dbReference type="EMBL" id="RGD75442.1"/>
    </source>
</evidence>
<evidence type="ECO:0000256" key="1">
    <source>
        <dbReference type="ARBA" id="ARBA00003217"/>
    </source>
</evidence>
<evidence type="ECO:0000256" key="15">
    <source>
        <dbReference type="RuleBase" id="RU004016"/>
    </source>
</evidence>
<dbReference type="EC" id="3.4.16.4" evidence="4"/>